<sequence>MSYESCASTPYNSTDSEREMMYLEESLEPRQVSSCATLVLTTPELIDNIFNCLPMRELMNVRSVCKQWYLIVNIPTKIAAYIKSTFIPRQVYVLSDGHFRENSVPGINILGVYTHEQTVINEMRRLHKKRIGINVNCKIPSPDTFRHFDGNIVSNSLYSEGTYQYLKRDVWEVTYVKLVNRKEKGVESAFNLNAFKDH</sequence>
<name>A0A9N8VEV2_9GLOM</name>
<comment type="caution">
    <text evidence="2">The sequence shown here is derived from an EMBL/GenBank/DDBJ whole genome shotgun (WGS) entry which is preliminary data.</text>
</comment>
<keyword evidence="3" id="KW-1185">Reference proteome</keyword>
<dbReference type="AlphaFoldDB" id="A0A9N8VEV2"/>
<dbReference type="InterPro" id="IPR001810">
    <property type="entry name" value="F-box_dom"/>
</dbReference>
<proteinExistence type="predicted"/>
<reference evidence="2" key="1">
    <citation type="submission" date="2021-06" db="EMBL/GenBank/DDBJ databases">
        <authorList>
            <person name="Kallberg Y."/>
            <person name="Tangrot J."/>
            <person name="Rosling A."/>
        </authorList>
    </citation>
    <scope>NUCLEOTIDE SEQUENCE</scope>
    <source>
        <strain evidence="2">UK204</strain>
    </source>
</reference>
<accession>A0A9N8VEV2</accession>
<dbReference type="Pfam" id="PF12937">
    <property type="entry name" value="F-box-like"/>
    <property type="match status" value="1"/>
</dbReference>
<dbReference type="EMBL" id="CAJVPQ010000128">
    <property type="protein sequence ID" value="CAG8448809.1"/>
    <property type="molecule type" value="Genomic_DNA"/>
</dbReference>
<dbReference type="OrthoDB" id="2414432at2759"/>
<protein>
    <submittedName>
        <fullName evidence="2">5127_t:CDS:1</fullName>
    </submittedName>
</protein>
<evidence type="ECO:0000313" key="3">
    <source>
        <dbReference type="Proteomes" id="UP000789570"/>
    </source>
</evidence>
<dbReference type="InterPro" id="IPR036047">
    <property type="entry name" value="F-box-like_dom_sf"/>
</dbReference>
<dbReference type="SMART" id="SM00256">
    <property type="entry name" value="FBOX"/>
    <property type="match status" value="1"/>
</dbReference>
<organism evidence="2 3">
    <name type="scientific">Funneliformis caledonium</name>
    <dbReference type="NCBI Taxonomy" id="1117310"/>
    <lineage>
        <taxon>Eukaryota</taxon>
        <taxon>Fungi</taxon>
        <taxon>Fungi incertae sedis</taxon>
        <taxon>Mucoromycota</taxon>
        <taxon>Glomeromycotina</taxon>
        <taxon>Glomeromycetes</taxon>
        <taxon>Glomerales</taxon>
        <taxon>Glomeraceae</taxon>
        <taxon>Funneliformis</taxon>
    </lineage>
</organism>
<evidence type="ECO:0000259" key="1">
    <source>
        <dbReference type="SMART" id="SM00256"/>
    </source>
</evidence>
<feature type="domain" description="F-box" evidence="1">
    <location>
        <begin position="41"/>
        <end position="81"/>
    </location>
</feature>
<dbReference type="CDD" id="cd09917">
    <property type="entry name" value="F-box_SF"/>
    <property type="match status" value="1"/>
</dbReference>
<dbReference type="Gene3D" id="1.20.1280.50">
    <property type="match status" value="1"/>
</dbReference>
<evidence type="ECO:0000313" key="2">
    <source>
        <dbReference type="EMBL" id="CAG8448809.1"/>
    </source>
</evidence>
<dbReference type="SUPFAM" id="SSF81383">
    <property type="entry name" value="F-box domain"/>
    <property type="match status" value="1"/>
</dbReference>
<gene>
    <name evidence="2" type="ORF">FCALED_LOCUS1092</name>
</gene>
<dbReference type="Proteomes" id="UP000789570">
    <property type="component" value="Unassembled WGS sequence"/>
</dbReference>